<feature type="transmembrane region" description="Helical" evidence="9">
    <location>
        <begin position="344"/>
        <end position="366"/>
    </location>
</feature>
<keyword evidence="11" id="KW-1185">Reference proteome</keyword>
<accession>A0A839HJJ6</accession>
<evidence type="ECO:0000313" key="11">
    <source>
        <dbReference type="Proteomes" id="UP000548632"/>
    </source>
</evidence>
<evidence type="ECO:0000256" key="5">
    <source>
        <dbReference type="ARBA" id="ARBA00022692"/>
    </source>
</evidence>
<sequence length="578" mass="65168">MSHMPRSFTVLFNPARWSITTLLWSAVVLITLASLWRFVHLDHLLVWHDEVYSIIRVLGYSIDEIFNYIFVGQLLTPEQILRFQHFDGAHGWIDTFRALIGHPEHGPLYYLFGRLILIFPLEPVVGLRAVAALMSALLPPAVFWLMRELFGRTEKNWPVAWVAAALIAVSPLYVLFAHEARQYTLWLLLLLVSTAAFLRALRSQNHRWWWLYSGLMLLSFYTHLLSALTVCIHACYGLLYLYMTRVEWKQSRTVIRSWLLAIAVATLLFTPWLAVIFHHQQLLTSYTSWMSTTVSVSMTFQAWGAHFIRAFIDFDPSLPTWLLVLLLPMALAIGVYVRHAPRPAVWLFPLFAVCFIGVVLIPDLLFGGMRSLQMRYALPAVLAVQCMIAWTVGIALIPATQSAIKPLLLTPARARVVFSLLIAAGIVSLVVIDHTPTWWNKNYSENNRHVANLINAHPASLLFISNSAGVSVGEVISIAYHLNPDVRIWAEPLTGVTADVLLPTTTGERFALLPWTTLIAAFAPDQVTLIDGSWQWFRVESLVSEPPLISSAHEEPAPPDIALPTEQLPNQTPPSIAE</sequence>
<evidence type="ECO:0000256" key="6">
    <source>
        <dbReference type="ARBA" id="ARBA00022989"/>
    </source>
</evidence>
<dbReference type="InterPro" id="IPR050297">
    <property type="entry name" value="LipidA_mod_glycosyltrf_83"/>
</dbReference>
<dbReference type="AlphaFoldDB" id="A0A839HJJ6"/>
<protein>
    <submittedName>
        <fullName evidence="10">Glycosyltransferase family 39 protein</fullName>
    </submittedName>
</protein>
<gene>
    <name evidence="10" type="ORF">HUK38_07845</name>
</gene>
<organism evidence="10 11">
    <name type="scientific">Thiospirillum jenense</name>
    <dbReference type="NCBI Taxonomy" id="1653858"/>
    <lineage>
        <taxon>Bacteria</taxon>
        <taxon>Pseudomonadati</taxon>
        <taxon>Pseudomonadota</taxon>
        <taxon>Gammaproteobacteria</taxon>
        <taxon>Chromatiales</taxon>
        <taxon>Chromatiaceae</taxon>
        <taxon>Thiospirillum</taxon>
    </lineage>
</organism>
<evidence type="ECO:0000256" key="1">
    <source>
        <dbReference type="ARBA" id="ARBA00004651"/>
    </source>
</evidence>
<proteinExistence type="predicted"/>
<evidence type="ECO:0000256" key="3">
    <source>
        <dbReference type="ARBA" id="ARBA00022676"/>
    </source>
</evidence>
<keyword evidence="3" id="KW-0328">Glycosyltransferase</keyword>
<dbReference type="PANTHER" id="PTHR33908:SF3">
    <property type="entry name" value="UNDECAPRENYL PHOSPHATE-ALPHA-4-AMINO-4-DEOXY-L-ARABINOSE ARABINOSYL TRANSFERASE"/>
    <property type="match status" value="1"/>
</dbReference>
<keyword evidence="5 9" id="KW-0812">Transmembrane</keyword>
<reference evidence="10 11" key="1">
    <citation type="journal article" date="2020" name="Arch. Microbiol.">
        <title>The genome sequence of the giant phototrophic gammaproteobacterium Thiospirillum jenense gives insight into its physiological properties and phylogenetic relationships.</title>
        <authorList>
            <person name="Imhoff J.F."/>
            <person name="Meyer T.E."/>
            <person name="Kyndt J.A."/>
        </authorList>
    </citation>
    <scope>NUCLEOTIDE SEQUENCE [LARGE SCALE GENOMIC DNA]</scope>
    <source>
        <strain evidence="10 11">DSM 216</strain>
    </source>
</reference>
<dbReference type="GO" id="GO:0009103">
    <property type="term" value="P:lipopolysaccharide biosynthetic process"/>
    <property type="evidence" value="ECO:0007669"/>
    <property type="project" value="UniProtKB-ARBA"/>
</dbReference>
<feature type="transmembrane region" description="Helical" evidence="9">
    <location>
        <begin position="221"/>
        <end position="242"/>
    </location>
</feature>
<evidence type="ECO:0000313" key="10">
    <source>
        <dbReference type="EMBL" id="MBB1126142.1"/>
    </source>
</evidence>
<feature type="compositionally biased region" description="Polar residues" evidence="8">
    <location>
        <begin position="567"/>
        <end position="578"/>
    </location>
</feature>
<comment type="subcellular location">
    <subcellularLocation>
        <location evidence="1">Cell membrane</location>
        <topology evidence="1">Multi-pass membrane protein</topology>
    </subcellularLocation>
</comment>
<keyword evidence="4 10" id="KW-0808">Transferase</keyword>
<keyword evidence="2" id="KW-1003">Cell membrane</keyword>
<feature type="transmembrane region" description="Helical" evidence="9">
    <location>
        <begin position="21"/>
        <end position="39"/>
    </location>
</feature>
<evidence type="ECO:0000256" key="4">
    <source>
        <dbReference type="ARBA" id="ARBA00022679"/>
    </source>
</evidence>
<name>A0A839HJJ6_9GAMM</name>
<feature type="transmembrane region" description="Helical" evidence="9">
    <location>
        <begin position="254"/>
        <end position="277"/>
    </location>
</feature>
<keyword evidence="7 9" id="KW-0472">Membrane</keyword>
<feature type="transmembrane region" description="Helical" evidence="9">
    <location>
        <begin position="125"/>
        <end position="146"/>
    </location>
</feature>
<feature type="transmembrane region" description="Helical" evidence="9">
    <location>
        <begin position="320"/>
        <end position="338"/>
    </location>
</feature>
<keyword evidence="6 9" id="KW-1133">Transmembrane helix</keyword>
<feature type="region of interest" description="Disordered" evidence="8">
    <location>
        <begin position="549"/>
        <end position="578"/>
    </location>
</feature>
<dbReference type="Proteomes" id="UP000548632">
    <property type="component" value="Unassembled WGS sequence"/>
</dbReference>
<dbReference type="RefSeq" id="WP_182583771.1">
    <property type="nucleotide sequence ID" value="NZ_JABVCQ010000014.1"/>
</dbReference>
<comment type="caution">
    <text evidence="10">The sequence shown here is derived from an EMBL/GenBank/DDBJ whole genome shotgun (WGS) entry which is preliminary data.</text>
</comment>
<dbReference type="GO" id="GO:0016763">
    <property type="term" value="F:pentosyltransferase activity"/>
    <property type="evidence" value="ECO:0007669"/>
    <property type="project" value="TreeGrafter"/>
</dbReference>
<dbReference type="EMBL" id="JABVCQ010000014">
    <property type="protein sequence ID" value="MBB1126142.1"/>
    <property type="molecule type" value="Genomic_DNA"/>
</dbReference>
<feature type="transmembrane region" description="Helical" evidence="9">
    <location>
        <begin position="158"/>
        <end position="176"/>
    </location>
</feature>
<evidence type="ECO:0000256" key="8">
    <source>
        <dbReference type="SAM" id="MobiDB-lite"/>
    </source>
</evidence>
<evidence type="ECO:0000256" key="2">
    <source>
        <dbReference type="ARBA" id="ARBA00022475"/>
    </source>
</evidence>
<dbReference type="GO" id="GO:0010041">
    <property type="term" value="P:response to iron(III) ion"/>
    <property type="evidence" value="ECO:0007669"/>
    <property type="project" value="TreeGrafter"/>
</dbReference>
<feature type="transmembrane region" description="Helical" evidence="9">
    <location>
        <begin position="378"/>
        <end position="400"/>
    </location>
</feature>
<feature type="transmembrane region" description="Helical" evidence="9">
    <location>
        <begin position="183"/>
        <end position="201"/>
    </location>
</feature>
<feature type="transmembrane region" description="Helical" evidence="9">
    <location>
        <begin position="412"/>
        <end position="432"/>
    </location>
</feature>
<dbReference type="GO" id="GO:0005886">
    <property type="term" value="C:plasma membrane"/>
    <property type="evidence" value="ECO:0007669"/>
    <property type="project" value="UniProtKB-SubCell"/>
</dbReference>
<dbReference type="PANTHER" id="PTHR33908">
    <property type="entry name" value="MANNOSYLTRANSFERASE YKCB-RELATED"/>
    <property type="match status" value="1"/>
</dbReference>
<evidence type="ECO:0000256" key="9">
    <source>
        <dbReference type="SAM" id="Phobius"/>
    </source>
</evidence>
<evidence type="ECO:0000256" key="7">
    <source>
        <dbReference type="ARBA" id="ARBA00023136"/>
    </source>
</evidence>